<dbReference type="GO" id="GO:0008143">
    <property type="term" value="F:poly(A) binding"/>
    <property type="evidence" value="ECO:0007669"/>
    <property type="project" value="InterPro"/>
</dbReference>
<dbReference type="Gene3D" id="1.20.1390.10">
    <property type="entry name" value="PWI domain"/>
    <property type="match status" value="1"/>
</dbReference>
<dbReference type="Gene3D" id="4.10.1000.40">
    <property type="match status" value="2"/>
</dbReference>
<evidence type="ECO:0000256" key="2">
    <source>
        <dbReference type="ARBA" id="ARBA00008423"/>
    </source>
</evidence>
<accession>A0AAV7IE52</accession>
<proteinExistence type="inferred from homology"/>
<dbReference type="InterPro" id="IPR000571">
    <property type="entry name" value="Znf_CCCH"/>
</dbReference>
<sequence length="820" mass="93512">MDVRGIEVTNQLRSAIRAKLLELGVRYDEELPDYILVMVVNKKTRQQMHEDLNLFLEDSTTPFVDWLHDQVLKKLQKVTVAKQKKAQREFVPTVIVKQEEEKRKKKIGDELKVKNEPVNEPKATTPPVVSPAPKSPSLSPRPRVNSESSKTKVVEENEQVLEPEKINQVPVVEDKVKRSIEDDSHRQDKRLKSADSKDAEADESEGKKLKSCVNKPRITSVVSVKTRLGLARNKFEVQRNERERVEAGRNEADRRQADKRADRRLYEPRRDSRGRDDKRSRSREEKNRVVVDKRSKEDRDREKDRERERRTDRAERTIKDRLGQMKPGGKFKDKPDEPRNVRSRLGPVKSKFIALGRLGVKVREDDKQEDDDDEEEEVVGPVRSRIIAVNNVDKPEHKEGDKDGEEEEEEDKDKDKEKIIASKVIVTPRPLKPLQPAQKRATQSLLLRAVAEANQSVVKQKNPEPALLDKKPVLKRLQPINMRTSGQNFSVHLNATKRLVMEKIQVELTTSDSNRTEPEPYVPRAVTDEQMGVVMSLFKRGNDNQKFLVTLNGYNNNVNKEDSYSEDDGLEMEVNEDDELILNNSQSESFITNSGILLEAEEIEDTIDNPDSNLENSELDNLNITEEAETIEAVDDQEKIETAENNENQCTDNINNLINEVTPPKRRKLSPIVYTRSPSPEKTKTVLSTVTAVDKKSSVATILPDKSRDKCRYWPNCTLGNKCAFMHPPVPCSAFPACKFGDKCAYKHPKCKFGLSCTKLGCVFSHPSQQCKYHPFCTKPGCMYLHPQAVPAPVVIPAAATVPAPPLESVRAKFTWRRRD</sequence>
<dbReference type="PANTHER" id="PTHR14738:SF29">
    <property type="entry name" value="ZINC FINGER CCCH DOMAIN-CONTAINING PROTEIN 14"/>
    <property type="match status" value="1"/>
</dbReference>
<evidence type="ECO:0000313" key="12">
    <source>
        <dbReference type="EMBL" id="KAH0549427.1"/>
    </source>
</evidence>
<evidence type="ECO:0000313" key="13">
    <source>
        <dbReference type="Proteomes" id="UP000826195"/>
    </source>
</evidence>
<evidence type="ECO:0000256" key="6">
    <source>
        <dbReference type="ARBA" id="ARBA00022771"/>
    </source>
</evidence>
<keyword evidence="7 9" id="KW-0862">Zinc</keyword>
<name>A0AAV7IE52_COTGL</name>
<dbReference type="GO" id="GO:0043488">
    <property type="term" value="P:regulation of mRNA stability"/>
    <property type="evidence" value="ECO:0007669"/>
    <property type="project" value="InterPro"/>
</dbReference>
<dbReference type="AlphaFoldDB" id="A0AAV7IE52"/>
<evidence type="ECO:0000256" key="7">
    <source>
        <dbReference type="ARBA" id="ARBA00022833"/>
    </source>
</evidence>
<dbReference type="PANTHER" id="PTHR14738">
    <property type="entry name" value="ZINC FINGER CCCH DOMAIN-CONTAINING PROTEIN 14"/>
    <property type="match status" value="1"/>
</dbReference>
<feature type="domain" description="C3H1-type" evidence="11">
    <location>
        <begin position="705"/>
        <end position="730"/>
    </location>
</feature>
<feature type="compositionally biased region" description="Basic and acidic residues" evidence="10">
    <location>
        <begin position="330"/>
        <end position="340"/>
    </location>
</feature>
<feature type="zinc finger region" description="C3H1-type" evidence="9">
    <location>
        <begin position="731"/>
        <end position="751"/>
    </location>
</feature>
<gene>
    <name evidence="12" type="ORF">KQX54_009129</name>
</gene>
<dbReference type="Pfam" id="PF14608">
    <property type="entry name" value="zf-CCCH_2"/>
    <property type="match status" value="4"/>
</dbReference>
<dbReference type="GO" id="GO:0005634">
    <property type="term" value="C:nucleus"/>
    <property type="evidence" value="ECO:0007669"/>
    <property type="project" value="UniProtKB-SubCell"/>
</dbReference>
<feature type="domain" description="C3H1-type" evidence="11">
    <location>
        <begin position="731"/>
        <end position="751"/>
    </location>
</feature>
<feature type="compositionally biased region" description="Acidic residues" evidence="10">
    <location>
        <begin position="402"/>
        <end position="412"/>
    </location>
</feature>
<dbReference type="PROSITE" id="PS50103">
    <property type="entry name" value="ZF_C3H1"/>
    <property type="match status" value="2"/>
</dbReference>
<organism evidence="12 13">
    <name type="scientific">Cotesia glomerata</name>
    <name type="common">Lepidopteran parasitic wasp</name>
    <name type="synonym">Apanteles glomeratus</name>
    <dbReference type="NCBI Taxonomy" id="32391"/>
    <lineage>
        <taxon>Eukaryota</taxon>
        <taxon>Metazoa</taxon>
        <taxon>Ecdysozoa</taxon>
        <taxon>Arthropoda</taxon>
        <taxon>Hexapoda</taxon>
        <taxon>Insecta</taxon>
        <taxon>Pterygota</taxon>
        <taxon>Neoptera</taxon>
        <taxon>Endopterygota</taxon>
        <taxon>Hymenoptera</taxon>
        <taxon>Apocrita</taxon>
        <taxon>Ichneumonoidea</taxon>
        <taxon>Braconidae</taxon>
        <taxon>Microgastrinae</taxon>
        <taxon>Cotesia</taxon>
    </lineage>
</organism>
<evidence type="ECO:0000256" key="3">
    <source>
        <dbReference type="ARBA" id="ARBA00015071"/>
    </source>
</evidence>
<comment type="subcellular location">
    <subcellularLocation>
        <location evidence="1">Nucleus</location>
    </subcellularLocation>
</comment>
<evidence type="ECO:0000259" key="11">
    <source>
        <dbReference type="PROSITE" id="PS50103"/>
    </source>
</evidence>
<keyword evidence="8" id="KW-0539">Nucleus</keyword>
<feature type="compositionally biased region" description="Basic and acidic residues" evidence="10">
    <location>
        <begin position="233"/>
        <end position="323"/>
    </location>
</feature>
<evidence type="ECO:0000256" key="4">
    <source>
        <dbReference type="ARBA" id="ARBA00022723"/>
    </source>
</evidence>
<feature type="compositionally biased region" description="Acidic residues" evidence="10">
    <location>
        <begin position="367"/>
        <end position="378"/>
    </location>
</feature>
<keyword evidence="4 9" id="KW-0479">Metal-binding</keyword>
<dbReference type="GO" id="GO:0008270">
    <property type="term" value="F:zinc ion binding"/>
    <property type="evidence" value="ECO:0007669"/>
    <property type="project" value="UniProtKB-KW"/>
</dbReference>
<evidence type="ECO:0000256" key="8">
    <source>
        <dbReference type="ARBA" id="ARBA00023242"/>
    </source>
</evidence>
<dbReference type="EMBL" id="JAHXZJ010001864">
    <property type="protein sequence ID" value="KAH0549427.1"/>
    <property type="molecule type" value="Genomic_DNA"/>
</dbReference>
<dbReference type="GO" id="GO:0005737">
    <property type="term" value="C:cytoplasm"/>
    <property type="evidence" value="ECO:0007669"/>
    <property type="project" value="TreeGrafter"/>
</dbReference>
<feature type="region of interest" description="Disordered" evidence="10">
    <location>
        <begin position="363"/>
        <end position="417"/>
    </location>
</feature>
<feature type="region of interest" description="Disordered" evidence="10">
    <location>
        <begin position="107"/>
        <end position="348"/>
    </location>
</feature>
<keyword evidence="5" id="KW-0677">Repeat</keyword>
<keyword evidence="13" id="KW-1185">Reference proteome</keyword>
<dbReference type="InterPro" id="IPR040366">
    <property type="entry name" value="Nab2/ZC3H14"/>
</dbReference>
<reference evidence="12 13" key="1">
    <citation type="journal article" date="2021" name="J. Hered.">
        <title>A chromosome-level genome assembly of the parasitoid wasp, Cotesia glomerata (Hymenoptera: Braconidae).</title>
        <authorList>
            <person name="Pinto B.J."/>
            <person name="Weis J.J."/>
            <person name="Gamble T."/>
            <person name="Ode P.J."/>
            <person name="Paul R."/>
            <person name="Zaspel J.M."/>
        </authorList>
    </citation>
    <scope>NUCLEOTIDE SEQUENCE [LARGE SCALE GENOMIC DNA]</scope>
    <source>
        <strain evidence="12">CgM1</strain>
    </source>
</reference>
<feature type="zinc finger region" description="C3H1-type" evidence="9">
    <location>
        <begin position="705"/>
        <end position="730"/>
    </location>
</feature>
<evidence type="ECO:0000256" key="5">
    <source>
        <dbReference type="ARBA" id="ARBA00022737"/>
    </source>
</evidence>
<dbReference type="Proteomes" id="UP000826195">
    <property type="component" value="Unassembled WGS sequence"/>
</dbReference>
<dbReference type="SMART" id="SM00356">
    <property type="entry name" value="ZnF_C3H1"/>
    <property type="match status" value="2"/>
</dbReference>
<comment type="caution">
    <text evidence="12">The sequence shown here is derived from an EMBL/GenBank/DDBJ whole genome shotgun (WGS) entry which is preliminary data.</text>
</comment>
<keyword evidence="6 9" id="KW-0863">Zinc-finger</keyword>
<protein>
    <recommendedName>
        <fullName evidence="3">Zinc finger CCCH domain-containing protein 14</fullName>
    </recommendedName>
</protein>
<feature type="compositionally biased region" description="Basic and acidic residues" evidence="10">
    <location>
        <begin position="172"/>
        <end position="208"/>
    </location>
</feature>
<evidence type="ECO:0000256" key="1">
    <source>
        <dbReference type="ARBA" id="ARBA00004123"/>
    </source>
</evidence>
<evidence type="ECO:0000256" key="10">
    <source>
        <dbReference type="SAM" id="MobiDB-lite"/>
    </source>
</evidence>
<evidence type="ECO:0000256" key="9">
    <source>
        <dbReference type="PROSITE-ProRule" id="PRU00723"/>
    </source>
</evidence>
<comment type="similarity">
    <text evidence="2">Belongs to the ZC3H14 family.</text>
</comment>
<feature type="compositionally biased region" description="Basic and acidic residues" evidence="10">
    <location>
        <begin position="107"/>
        <end position="119"/>
    </location>
</feature>